<evidence type="ECO:0000256" key="1">
    <source>
        <dbReference type="SAM" id="Phobius"/>
    </source>
</evidence>
<evidence type="ECO:0000313" key="2">
    <source>
        <dbReference type="EMBL" id="ABM59644.1"/>
    </source>
</evidence>
<evidence type="ECO:0000313" key="3">
    <source>
        <dbReference type="Proteomes" id="UP000000374"/>
    </source>
</evidence>
<feature type="transmembrane region" description="Helical" evidence="1">
    <location>
        <begin position="63"/>
        <end position="88"/>
    </location>
</feature>
<organism evidence="2 3">
    <name type="scientific">Verminephrobacter eiseniae (strain EF01-2)</name>
    <dbReference type="NCBI Taxonomy" id="391735"/>
    <lineage>
        <taxon>Bacteria</taxon>
        <taxon>Pseudomonadati</taxon>
        <taxon>Pseudomonadota</taxon>
        <taxon>Betaproteobacteria</taxon>
        <taxon>Burkholderiales</taxon>
        <taxon>Comamonadaceae</taxon>
        <taxon>Verminephrobacter</taxon>
    </lineage>
</organism>
<protein>
    <recommendedName>
        <fullName evidence="4">TM2 domain-containing protein</fullName>
    </recommendedName>
</protein>
<reference evidence="3" key="1">
    <citation type="submission" date="2006-12" db="EMBL/GenBank/DDBJ databases">
        <title>Complete sequence of chromosome 1 of Verminephrobacter eiseniae EF01-2.</title>
        <authorList>
            <person name="Copeland A."/>
            <person name="Lucas S."/>
            <person name="Lapidus A."/>
            <person name="Barry K."/>
            <person name="Detter J.C."/>
            <person name="Glavina del Rio T."/>
            <person name="Dalin E."/>
            <person name="Tice H."/>
            <person name="Pitluck S."/>
            <person name="Chertkov O."/>
            <person name="Brettin T."/>
            <person name="Bruce D."/>
            <person name="Han C."/>
            <person name="Tapia R."/>
            <person name="Gilna P."/>
            <person name="Schmutz J."/>
            <person name="Larimer F."/>
            <person name="Land M."/>
            <person name="Hauser L."/>
            <person name="Kyrpides N."/>
            <person name="Kim E."/>
            <person name="Stahl D."/>
            <person name="Richardson P."/>
        </authorList>
    </citation>
    <scope>NUCLEOTIDE SEQUENCE [LARGE SCALE GENOMIC DNA]</scope>
    <source>
        <strain evidence="3">EF01-2</strain>
    </source>
</reference>
<keyword evidence="1" id="KW-0812">Transmembrane</keyword>
<sequence>MIEPPMKNKTLAAWLAFAGGPVGLHRFYLHGLADMPGWLLPIPTALGLYGIERVQQFGLDDPYSWVLIPLLGFTVAGCALRAILYALMSPQAWNARFNPQAAPDAAPGRTGWGTIGASVVSLLVGASVLMASIAFSVQRYFEYQIEEARKISQ</sequence>
<feature type="transmembrane region" description="Helical" evidence="1">
    <location>
        <begin position="12"/>
        <end position="29"/>
    </location>
</feature>
<name>A1WPT7_VEREI</name>
<dbReference type="eggNOG" id="COG2314">
    <property type="taxonomic scope" value="Bacteria"/>
</dbReference>
<keyword evidence="1" id="KW-1133">Transmembrane helix</keyword>
<evidence type="ECO:0008006" key="4">
    <source>
        <dbReference type="Google" id="ProtNLM"/>
    </source>
</evidence>
<dbReference type="EMBL" id="CP000542">
    <property type="protein sequence ID" value="ABM59644.1"/>
    <property type="molecule type" value="Genomic_DNA"/>
</dbReference>
<proteinExistence type="predicted"/>
<dbReference type="STRING" id="391735.Veis_3937"/>
<keyword evidence="1" id="KW-0472">Membrane</keyword>
<dbReference type="KEGG" id="vei:Veis_3937"/>
<dbReference type="AlphaFoldDB" id="A1WPT7"/>
<keyword evidence="3" id="KW-1185">Reference proteome</keyword>
<dbReference type="HOGENOM" id="CLU_119469_0_0_4"/>
<gene>
    <name evidence="2" type="ordered locus">Veis_3937</name>
</gene>
<accession>A1WPT7</accession>
<dbReference type="Proteomes" id="UP000000374">
    <property type="component" value="Chromosome"/>
</dbReference>
<feature type="transmembrane region" description="Helical" evidence="1">
    <location>
        <begin position="115"/>
        <end position="137"/>
    </location>
</feature>